<comment type="function">
    <text evidence="6">Binds to actin and affects the structure of the cytoskeleton. At high concentrations, profilin prevents the polymerization of actin, whereas it enhances it at low concentrations. By binding to PIP2, it inhibits the formation of IP3 and DG.</text>
</comment>
<evidence type="ECO:0000256" key="1">
    <source>
        <dbReference type="ARBA" id="ARBA00004245"/>
    </source>
</evidence>
<dbReference type="Ensembl" id="ENSGACT00000071984.1">
    <property type="protein sequence ID" value="ENSGACP00000033899.1"/>
    <property type="gene ID" value="ENSGACG00000009139.2"/>
</dbReference>
<sequence length="162" mass="17447">MSWQSYVDSLMADGVCQDAAIVGYSDAKYVWASFAGGTFAGITPEEIDVLTGKDRMGFFTTGITLGNKKCSVIRDSISIENDWTMDIRTKSQGGEPTYNISLGKATKAESNAFKILEVTVGCHFINCRVAAKSAMLLKGKGQICIRLVVKGNSILNLTALCD</sequence>
<dbReference type="Proteomes" id="UP000007635">
    <property type="component" value="Chromosome VIII"/>
</dbReference>
<dbReference type="InterPro" id="IPR027310">
    <property type="entry name" value="Profilin_CS"/>
</dbReference>
<dbReference type="InterPro" id="IPR005455">
    <property type="entry name" value="PFN_euk"/>
</dbReference>
<reference evidence="8 9" key="1">
    <citation type="journal article" date="2021" name="G3 (Bethesda)">
        <title>Improved contiguity of the threespine stickleback genome using long-read sequencing.</title>
        <authorList>
            <person name="Nath S."/>
            <person name="Shaw D.E."/>
            <person name="White M.A."/>
        </authorList>
    </citation>
    <scope>NUCLEOTIDE SEQUENCE [LARGE SCALE GENOMIC DNA]</scope>
    <source>
        <strain evidence="8 9">Lake Benthic</strain>
    </source>
</reference>
<comment type="subcellular location">
    <subcellularLocation>
        <location evidence="1">Cytoplasm</location>
        <location evidence="1">Cytoskeleton</location>
    </subcellularLocation>
</comment>
<dbReference type="PROSITE" id="PS00414">
    <property type="entry name" value="PROFILIN"/>
    <property type="match status" value="1"/>
</dbReference>
<reference evidence="8" key="3">
    <citation type="submission" date="2025-09" db="UniProtKB">
        <authorList>
            <consortium name="Ensembl"/>
        </authorList>
    </citation>
    <scope>IDENTIFICATION</scope>
</reference>
<proteinExistence type="inferred from homology"/>
<evidence type="ECO:0000256" key="6">
    <source>
        <dbReference type="ARBA" id="ARBA00025549"/>
    </source>
</evidence>
<dbReference type="Pfam" id="PF00235">
    <property type="entry name" value="Profilin"/>
    <property type="match status" value="1"/>
</dbReference>
<evidence type="ECO:0000256" key="7">
    <source>
        <dbReference type="RuleBase" id="RU003909"/>
    </source>
</evidence>
<keyword evidence="5" id="KW-0206">Cytoskeleton</keyword>
<evidence type="ECO:0000313" key="8">
    <source>
        <dbReference type="Ensembl" id="ENSGACP00000033899.1"/>
    </source>
</evidence>
<dbReference type="AlphaFoldDB" id="A0AAQ4P4K9"/>
<protein>
    <recommendedName>
        <fullName evidence="7">Profilin</fullName>
    </recommendedName>
</protein>
<evidence type="ECO:0000256" key="3">
    <source>
        <dbReference type="ARBA" id="ARBA00022490"/>
    </source>
</evidence>
<evidence type="ECO:0000256" key="2">
    <source>
        <dbReference type="ARBA" id="ARBA00010058"/>
    </source>
</evidence>
<dbReference type="PRINTS" id="PR01639">
    <property type="entry name" value="PROFILINMAML"/>
</dbReference>
<organism evidence="8 9">
    <name type="scientific">Gasterosteus aculeatus aculeatus</name>
    <name type="common">three-spined stickleback</name>
    <dbReference type="NCBI Taxonomy" id="481459"/>
    <lineage>
        <taxon>Eukaryota</taxon>
        <taxon>Metazoa</taxon>
        <taxon>Chordata</taxon>
        <taxon>Craniata</taxon>
        <taxon>Vertebrata</taxon>
        <taxon>Euteleostomi</taxon>
        <taxon>Actinopterygii</taxon>
        <taxon>Neopterygii</taxon>
        <taxon>Teleostei</taxon>
        <taxon>Neoteleostei</taxon>
        <taxon>Acanthomorphata</taxon>
        <taxon>Eupercaria</taxon>
        <taxon>Perciformes</taxon>
        <taxon>Cottioidei</taxon>
        <taxon>Gasterosteales</taxon>
        <taxon>Gasterosteidae</taxon>
        <taxon>Gasterosteus</taxon>
    </lineage>
</organism>
<dbReference type="GO" id="GO:0030036">
    <property type="term" value="P:actin cytoskeleton organization"/>
    <property type="evidence" value="ECO:0007669"/>
    <property type="project" value="InterPro"/>
</dbReference>
<keyword evidence="7" id="KW-0009">Actin-binding</keyword>
<dbReference type="GeneTree" id="ENSGT00940000153664"/>
<accession>A0AAQ4P4K9</accession>
<reference evidence="8" key="2">
    <citation type="submission" date="2025-08" db="UniProtKB">
        <authorList>
            <consortium name="Ensembl"/>
        </authorList>
    </citation>
    <scope>IDENTIFICATION</scope>
</reference>
<dbReference type="PANTHER" id="PTHR13936">
    <property type="entry name" value="PROFILIN"/>
    <property type="match status" value="1"/>
</dbReference>
<dbReference type="SUPFAM" id="SSF55770">
    <property type="entry name" value="Profilin (actin-binding protein)"/>
    <property type="match status" value="1"/>
</dbReference>
<dbReference type="GO" id="GO:0030833">
    <property type="term" value="P:regulation of actin filament polymerization"/>
    <property type="evidence" value="ECO:0007669"/>
    <property type="project" value="TreeGrafter"/>
</dbReference>
<keyword evidence="9" id="KW-1185">Reference proteome</keyword>
<name>A0AAQ4P4K9_GASAC</name>
<dbReference type="GO" id="GO:0003779">
    <property type="term" value="F:actin binding"/>
    <property type="evidence" value="ECO:0007669"/>
    <property type="project" value="UniProtKB-KW"/>
</dbReference>
<dbReference type="InterPro" id="IPR036140">
    <property type="entry name" value="PFN_sf"/>
</dbReference>
<evidence type="ECO:0000256" key="5">
    <source>
        <dbReference type="ARBA" id="ARBA00023212"/>
    </source>
</evidence>
<dbReference type="GO" id="GO:0032233">
    <property type="term" value="P:positive regulation of actin filament bundle assembly"/>
    <property type="evidence" value="ECO:0007669"/>
    <property type="project" value="TreeGrafter"/>
</dbReference>
<dbReference type="Gene3D" id="3.30.450.30">
    <property type="entry name" value="Dynein light chain 2a, cytoplasmic"/>
    <property type="match status" value="1"/>
</dbReference>
<dbReference type="GO" id="GO:0005856">
    <property type="term" value="C:cytoskeleton"/>
    <property type="evidence" value="ECO:0007669"/>
    <property type="project" value="UniProtKB-SubCell"/>
</dbReference>
<evidence type="ECO:0000256" key="4">
    <source>
        <dbReference type="ARBA" id="ARBA00022990"/>
    </source>
</evidence>
<evidence type="ECO:0000313" key="9">
    <source>
        <dbReference type="Proteomes" id="UP000007635"/>
    </source>
</evidence>
<dbReference type="PANTHER" id="PTHR13936:SF15">
    <property type="entry name" value="PROFILIN-2"/>
    <property type="match status" value="1"/>
</dbReference>
<dbReference type="InterPro" id="IPR048278">
    <property type="entry name" value="PFN"/>
</dbReference>
<dbReference type="SMART" id="SM00392">
    <property type="entry name" value="PROF"/>
    <property type="match status" value="1"/>
</dbReference>
<keyword evidence="4" id="KW-0007">Acetylation</keyword>
<keyword evidence="3" id="KW-0963">Cytoplasm</keyword>
<dbReference type="GO" id="GO:0005737">
    <property type="term" value="C:cytoplasm"/>
    <property type="evidence" value="ECO:0007669"/>
    <property type="project" value="TreeGrafter"/>
</dbReference>
<dbReference type="InterPro" id="IPR005454">
    <property type="entry name" value="Profilin1/2/3_vertebrate"/>
</dbReference>
<comment type="similarity">
    <text evidence="2 7">Belongs to the profilin family.</text>
</comment>